<dbReference type="AlphaFoldDB" id="A0AAD5GME3"/>
<dbReference type="InterPro" id="IPR036770">
    <property type="entry name" value="Ankyrin_rpt-contain_sf"/>
</dbReference>
<evidence type="ECO:0000313" key="3">
    <source>
        <dbReference type="Proteomes" id="UP001206925"/>
    </source>
</evidence>
<evidence type="ECO:0008006" key="4">
    <source>
        <dbReference type="Google" id="ProtNLM"/>
    </source>
</evidence>
<accession>A0AAD5GME3</accession>
<protein>
    <recommendedName>
        <fullName evidence="4">Ankyrin repeat-containing protein</fullName>
    </recommendedName>
</protein>
<evidence type="ECO:0000256" key="1">
    <source>
        <dbReference type="SAM" id="Phobius"/>
    </source>
</evidence>
<dbReference type="GO" id="GO:0016020">
    <property type="term" value="C:membrane"/>
    <property type="evidence" value="ECO:0007669"/>
    <property type="project" value="TreeGrafter"/>
</dbReference>
<evidence type="ECO:0000313" key="2">
    <source>
        <dbReference type="EMBL" id="KAI7745496.1"/>
    </source>
</evidence>
<dbReference type="SMART" id="SM00248">
    <property type="entry name" value="ANK"/>
    <property type="match status" value="4"/>
</dbReference>
<keyword evidence="1" id="KW-0812">Transmembrane</keyword>
<proteinExistence type="predicted"/>
<keyword evidence="1" id="KW-1133">Transmembrane helix</keyword>
<name>A0AAD5GME3_AMBAR</name>
<dbReference type="Gene3D" id="1.25.40.20">
    <property type="entry name" value="Ankyrin repeat-containing domain"/>
    <property type="match status" value="2"/>
</dbReference>
<sequence length="421" mass="48217">MGDWETAKLIFDKRPDMVRIGLSKSFATALHVAVTANETKQTLHFVKELVNMMTIEELEIQNKSSNTAFWLACASGNTEMAKILMEKNPNLLNIRGCEGDLPLAASAFTGRYNLVKHLYHHSHKMTGDYWTNDDRSFILLQCVERDFYDIALQIVNDRPELPLDVGRLLEVLARKPDALNNVQNDLITRIIKSTFRFFQMKLQPHVAEVDTDALKLLKHIWGHATRTMNLVEIQDMLKGPPRMLFVAAEMGNTRFIVELVRTYPDLMFNTNEDMLNYGLTIFHIAVMRRHQGIYNLLYEIGKSNNDVCIVLDMSTDNNMLHLVGKTSKEMAAKTPGASLLMQRELLWFKEVEKMMPPYMREETNNDGLTPYELFSKENVDQVSKELKWTKDCMVVTTLIVTVAFAAAFTMPFVCSLPQLHS</sequence>
<dbReference type="PANTHER" id="PTHR24177:SF443">
    <property type="entry name" value="PGG DOMAIN-CONTAINING PROTEIN"/>
    <property type="match status" value="1"/>
</dbReference>
<dbReference type="Proteomes" id="UP001206925">
    <property type="component" value="Unassembled WGS sequence"/>
</dbReference>
<organism evidence="2 3">
    <name type="scientific">Ambrosia artemisiifolia</name>
    <name type="common">Common ragweed</name>
    <dbReference type="NCBI Taxonomy" id="4212"/>
    <lineage>
        <taxon>Eukaryota</taxon>
        <taxon>Viridiplantae</taxon>
        <taxon>Streptophyta</taxon>
        <taxon>Embryophyta</taxon>
        <taxon>Tracheophyta</taxon>
        <taxon>Spermatophyta</taxon>
        <taxon>Magnoliopsida</taxon>
        <taxon>eudicotyledons</taxon>
        <taxon>Gunneridae</taxon>
        <taxon>Pentapetalae</taxon>
        <taxon>asterids</taxon>
        <taxon>campanulids</taxon>
        <taxon>Asterales</taxon>
        <taxon>Asteraceae</taxon>
        <taxon>Asteroideae</taxon>
        <taxon>Heliantheae alliance</taxon>
        <taxon>Heliantheae</taxon>
        <taxon>Ambrosia</taxon>
    </lineage>
</organism>
<comment type="caution">
    <text evidence="2">The sequence shown here is derived from an EMBL/GenBank/DDBJ whole genome shotgun (WGS) entry which is preliminary data.</text>
</comment>
<dbReference type="SUPFAM" id="SSF48403">
    <property type="entry name" value="Ankyrin repeat"/>
    <property type="match status" value="1"/>
</dbReference>
<dbReference type="EMBL" id="JAMZMK010007225">
    <property type="protein sequence ID" value="KAI7745496.1"/>
    <property type="molecule type" value="Genomic_DNA"/>
</dbReference>
<reference evidence="2" key="1">
    <citation type="submission" date="2022-06" db="EMBL/GenBank/DDBJ databases">
        <title>Uncovering the hologenomic basis of an extraordinary plant invasion.</title>
        <authorList>
            <person name="Bieker V.C."/>
            <person name="Martin M.D."/>
            <person name="Gilbert T."/>
            <person name="Hodgins K."/>
            <person name="Battlay P."/>
            <person name="Petersen B."/>
            <person name="Wilson J."/>
        </authorList>
    </citation>
    <scope>NUCLEOTIDE SEQUENCE</scope>
    <source>
        <strain evidence="2">AA19_3_7</strain>
        <tissue evidence="2">Leaf</tissue>
    </source>
</reference>
<dbReference type="PANTHER" id="PTHR24177">
    <property type="entry name" value="CASKIN"/>
    <property type="match status" value="1"/>
</dbReference>
<feature type="transmembrane region" description="Helical" evidence="1">
    <location>
        <begin position="393"/>
        <end position="416"/>
    </location>
</feature>
<dbReference type="InterPro" id="IPR002110">
    <property type="entry name" value="Ankyrin_rpt"/>
</dbReference>
<keyword evidence="3" id="KW-1185">Reference proteome</keyword>
<gene>
    <name evidence="2" type="ORF">M8C21_028959</name>
</gene>
<keyword evidence="1" id="KW-0472">Membrane</keyword>
<dbReference type="Pfam" id="PF12796">
    <property type="entry name" value="Ank_2"/>
    <property type="match status" value="1"/>
</dbReference>